<dbReference type="KEGG" id="tey:GLW17_11420"/>
<keyword evidence="1" id="KW-0472">Membrane</keyword>
<keyword evidence="1" id="KW-1133">Transmembrane helix</keyword>
<organism evidence="2 3">
    <name type="scientific">Tetragenococcus halophilus</name>
    <name type="common">Pediococcus halophilus</name>
    <dbReference type="NCBI Taxonomy" id="51669"/>
    <lineage>
        <taxon>Bacteria</taxon>
        <taxon>Bacillati</taxon>
        <taxon>Bacillota</taxon>
        <taxon>Bacilli</taxon>
        <taxon>Lactobacillales</taxon>
        <taxon>Enterococcaceae</taxon>
        <taxon>Tetragenococcus</taxon>
    </lineage>
</organism>
<feature type="transmembrane region" description="Helical" evidence="1">
    <location>
        <begin position="88"/>
        <end position="118"/>
    </location>
</feature>
<protein>
    <submittedName>
        <fullName evidence="2">Uncharacterized protein</fullName>
    </submittedName>
</protein>
<sequence>MKYKEFSRKEIIPSNSSCKNNNRLDYGSISLYFLWMHQLLTALIVMFIPSIVISILIIKYVDLRNLKKSSFGIYVQGFMTKPIEAIRFLGFTIMIIGAWCHLIWMILVGLIIIVFGWLRGIVITK</sequence>
<evidence type="ECO:0000313" key="2">
    <source>
        <dbReference type="EMBL" id="QGP77346.1"/>
    </source>
</evidence>
<dbReference type="Proteomes" id="UP000427886">
    <property type="component" value="Chromosome"/>
</dbReference>
<accession>A0AB37D6X8</accession>
<dbReference type="RefSeq" id="WP_155224765.1">
    <property type="nucleotide sequence ID" value="NZ_CP046246.1"/>
</dbReference>
<feature type="transmembrane region" description="Helical" evidence="1">
    <location>
        <begin position="32"/>
        <end position="58"/>
    </location>
</feature>
<gene>
    <name evidence="2" type="ORF">GLW17_11420</name>
</gene>
<proteinExistence type="predicted"/>
<evidence type="ECO:0000256" key="1">
    <source>
        <dbReference type="SAM" id="Phobius"/>
    </source>
</evidence>
<evidence type="ECO:0000313" key="3">
    <source>
        <dbReference type="Proteomes" id="UP000427886"/>
    </source>
</evidence>
<reference evidence="2 3" key="1">
    <citation type="submission" date="2019-11" db="EMBL/GenBank/DDBJ databases">
        <authorList>
            <person name="Kim E."/>
            <person name="Lee J."/>
            <person name="Jeon K."/>
            <person name="Lee Y."/>
        </authorList>
    </citation>
    <scope>NUCLEOTIDE SEQUENCE [LARGE SCALE GENOMIC DNA]</scope>
    <source>
        <strain evidence="2 3">YJ1</strain>
    </source>
</reference>
<name>A0AB37D6X8_TETHA</name>
<dbReference type="EMBL" id="CP046246">
    <property type="protein sequence ID" value="QGP77346.1"/>
    <property type="molecule type" value="Genomic_DNA"/>
</dbReference>
<keyword evidence="1" id="KW-0812">Transmembrane</keyword>
<dbReference type="AlphaFoldDB" id="A0AB37D6X8"/>